<sequence length="519" mass="57500">MNPGAAGETGPDRRWVLVTGVLLALGTLLFRLPAFLNSDAADSDITVVGLQAWHLARGERSLLLWGTDYQGITASLAALVFQTLLPVRPSLALLLSSVFGHVVLVLSLFGVLRRVLPLSLAVLAAACVAVCPEPLNYLTYSAFRIWSFALVFLGLYLAERAAGEFRPRWHMLFAGLAGVAVGLGYYSDLFAMQFLPGLVLYLLWWTWGAARKPRWLALGAVVAGFLVGSIPRLRANMKPPELSELSFAQMKRVWPLFWEQCLPYVTGAKLFSSLDGFHRPEVRPEGFWFVLMALGLGTFLLLALAGGLIALLPIADRTARRLAWCGAGWMGVSLIGFLFTGRAVDVMSARYLVPVLLGFPLMAAPVLDRLVRSGRTAVGVALVLLVVAHFWVAGWRGYGSWVDGPLPHVTRYGSGEDEQALLKELQQRGVEAATGDYWAAYRLTFLWRERLLMPPSFGTERYGPYQQRFATARRKALIFFPAIPVTSFKVPEPWEERFRREGRPYQRVDVGPYTALIID</sequence>
<feature type="transmembrane region" description="Helical" evidence="1">
    <location>
        <begin position="378"/>
        <end position="398"/>
    </location>
</feature>
<keyword evidence="1" id="KW-1133">Transmembrane helix</keyword>
<dbReference type="EMBL" id="QUMU01000003">
    <property type="protein sequence ID" value="REG34718.1"/>
    <property type="molecule type" value="Genomic_DNA"/>
</dbReference>
<feature type="transmembrane region" description="Helical" evidence="1">
    <location>
        <begin position="322"/>
        <end position="339"/>
    </location>
</feature>
<comment type="caution">
    <text evidence="3">The sequence shown here is derived from an EMBL/GenBank/DDBJ whole genome shotgun (WGS) entry which is preliminary data.</text>
</comment>
<feature type="domain" description="Glycosyltransferase RgtA/B/C/D-like" evidence="2">
    <location>
        <begin position="89"/>
        <end position="223"/>
    </location>
</feature>
<accession>A0ABX9K7V3</accession>
<protein>
    <recommendedName>
        <fullName evidence="2">Glycosyltransferase RgtA/B/C/D-like domain-containing protein</fullName>
    </recommendedName>
</protein>
<feature type="transmembrane region" description="Helical" evidence="1">
    <location>
        <begin position="351"/>
        <end position="371"/>
    </location>
</feature>
<keyword evidence="4" id="KW-1185">Reference proteome</keyword>
<feature type="transmembrane region" description="Helical" evidence="1">
    <location>
        <begin position="141"/>
        <end position="157"/>
    </location>
</feature>
<evidence type="ECO:0000256" key="1">
    <source>
        <dbReference type="SAM" id="Phobius"/>
    </source>
</evidence>
<reference evidence="3 4" key="1">
    <citation type="submission" date="2018-08" db="EMBL/GenBank/DDBJ databases">
        <title>Genomic Encyclopedia of Archaeal and Bacterial Type Strains, Phase II (KMG-II): from individual species to whole genera.</title>
        <authorList>
            <person name="Goeker M."/>
        </authorList>
    </citation>
    <scope>NUCLEOTIDE SEQUENCE [LARGE SCALE GENOMIC DNA]</scope>
    <source>
        <strain evidence="3 4">DSM 2261</strain>
    </source>
</reference>
<feature type="transmembrane region" description="Helical" evidence="1">
    <location>
        <begin position="192"/>
        <end position="208"/>
    </location>
</feature>
<evidence type="ECO:0000259" key="2">
    <source>
        <dbReference type="Pfam" id="PF13231"/>
    </source>
</evidence>
<feature type="transmembrane region" description="Helical" evidence="1">
    <location>
        <begin position="287"/>
        <end position="315"/>
    </location>
</feature>
<evidence type="ECO:0000313" key="3">
    <source>
        <dbReference type="EMBL" id="REG34718.1"/>
    </source>
</evidence>
<feature type="transmembrane region" description="Helical" evidence="1">
    <location>
        <begin position="91"/>
        <end position="111"/>
    </location>
</feature>
<gene>
    <name evidence="3" type="ORF">ATI61_103627</name>
</gene>
<keyword evidence="1" id="KW-0812">Transmembrane</keyword>
<organism evidence="3 4">
    <name type="scientific">Archangium gephyra</name>
    <dbReference type="NCBI Taxonomy" id="48"/>
    <lineage>
        <taxon>Bacteria</taxon>
        <taxon>Pseudomonadati</taxon>
        <taxon>Myxococcota</taxon>
        <taxon>Myxococcia</taxon>
        <taxon>Myxococcales</taxon>
        <taxon>Cystobacterineae</taxon>
        <taxon>Archangiaceae</taxon>
        <taxon>Archangium</taxon>
    </lineage>
</organism>
<feature type="transmembrane region" description="Helical" evidence="1">
    <location>
        <begin position="215"/>
        <end position="233"/>
    </location>
</feature>
<keyword evidence="1" id="KW-0472">Membrane</keyword>
<dbReference type="Proteomes" id="UP000256345">
    <property type="component" value="Unassembled WGS sequence"/>
</dbReference>
<feature type="transmembrane region" description="Helical" evidence="1">
    <location>
        <begin position="15"/>
        <end position="36"/>
    </location>
</feature>
<dbReference type="InterPro" id="IPR038731">
    <property type="entry name" value="RgtA/B/C-like"/>
</dbReference>
<proteinExistence type="predicted"/>
<dbReference type="Pfam" id="PF13231">
    <property type="entry name" value="PMT_2"/>
    <property type="match status" value="1"/>
</dbReference>
<evidence type="ECO:0000313" key="4">
    <source>
        <dbReference type="Proteomes" id="UP000256345"/>
    </source>
</evidence>
<name>A0ABX9K7V3_9BACT</name>
<feature type="transmembrane region" description="Helical" evidence="1">
    <location>
        <begin position="169"/>
        <end position="186"/>
    </location>
</feature>